<organism evidence="1 2">
    <name type="scientific">Chitiniphilus eburneus</name>
    <dbReference type="NCBI Taxonomy" id="2571148"/>
    <lineage>
        <taxon>Bacteria</taxon>
        <taxon>Pseudomonadati</taxon>
        <taxon>Pseudomonadota</taxon>
        <taxon>Betaproteobacteria</taxon>
        <taxon>Neisseriales</taxon>
        <taxon>Chitinibacteraceae</taxon>
        <taxon>Chitiniphilus</taxon>
    </lineage>
</organism>
<gene>
    <name evidence="1" type="ORF">FAZ21_08150</name>
</gene>
<comment type="caution">
    <text evidence="1">The sequence shown here is derived from an EMBL/GenBank/DDBJ whole genome shotgun (WGS) entry which is preliminary data.</text>
</comment>
<accession>A0A4V5MR02</accession>
<protein>
    <submittedName>
        <fullName evidence="1">Cytoplasmic protein</fullName>
    </submittedName>
</protein>
<dbReference type="Proteomes" id="UP000310016">
    <property type="component" value="Unassembled WGS sequence"/>
</dbReference>
<dbReference type="EMBL" id="SUMF01000006">
    <property type="protein sequence ID" value="TJZ74248.1"/>
    <property type="molecule type" value="Genomic_DNA"/>
</dbReference>
<name>A0A4V5MR02_9NEIS</name>
<dbReference type="AlphaFoldDB" id="A0A4V5MR02"/>
<evidence type="ECO:0000313" key="2">
    <source>
        <dbReference type="Proteomes" id="UP000310016"/>
    </source>
</evidence>
<reference evidence="1 2" key="1">
    <citation type="submission" date="2019-04" db="EMBL/GenBank/DDBJ databases">
        <title>Chitiniphilus eburnea sp. nov., a novel chitinolytic bacterium isolated from aquaculture sludge.</title>
        <authorList>
            <person name="Sheng M."/>
        </authorList>
    </citation>
    <scope>NUCLEOTIDE SEQUENCE [LARGE SCALE GENOMIC DNA]</scope>
    <source>
        <strain evidence="1 2">HX-2-15</strain>
    </source>
</reference>
<dbReference type="RefSeq" id="WP_136772782.1">
    <property type="nucleotide sequence ID" value="NZ_CP156074.1"/>
</dbReference>
<evidence type="ECO:0000313" key="1">
    <source>
        <dbReference type="EMBL" id="TJZ74248.1"/>
    </source>
</evidence>
<proteinExistence type="predicted"/>
<sequence length="79" mass="8786">MDTYRLIIHRHGRLLGHFESSTPGALEAVKDITARLGADDGYRIELQIADGERRLLESSPDGIRLLGCELLFRPVLLSA</sequence>
<keyword evidence="2" id="KW-1185">Reference proteome</keyword>
<dbReference type="OrthoDB" id="6579773at2"/>